<keyword evidence="2" id="KW-0805">Transcription regulation</keyword>
<dbReference type="GO" id="GO:0005634">
    <property type="term" value="C:nucleus"/>
    <property type="evidence" value="ECO:0007669"/>
    <property type="project" value="UniProtKB-SubCell"/>
</dbReference>
<keyword evidence="4" id="KW-0804">Transcription</keyword>
<reference evidence="7 8" key="1">
    <citation type="journal article" date="2021" name="Commun. Biol.">
        <title>The genome of Shorea leprosula (Dipterocarpaceae) highlights the ecological relevance of drought in aseasonal tropical rainforests.</title>
        <authorList>
            <person name="Ng K.K.S."/>
            <person name="Kobayashi M.J."/>
            <person name="Fawcett J.A."/>
            <person name="Hatakeyama M."/>
            <person name="Paape T."/>
            <person name="Ng C.H."/>
            <person name="Ang C.C."/>
            <person name="Tnah L.H."/>
            <person name="Lee C.T."/>
            <person name="Nishiyama T."/>
            <person name="Sese J."/>
            <person name="O'Brien M.J."/>
            <person name="Copetti D."/>
            <person name="Mohd Noor M.I."/>
            <person name="Ong R.C."/>
            <person name="Putra M."/>
            <person name="Sireger I.Z."/>
            <person name="Indrioko S."/>
            <person name="Kosugi Y."/>
            <person name="Izuno A."/>
            <person name="Isagi Y."/>
            <person name="Lee S.L."/>
            <person name="Shimizu K.K."/>
        </authorList>
    </citation>
    <scope>NUCLEOTIDE SEQUENCE [LARGE SCALE GENOMIC DNA]</scope>
    <source>
        <strain evidence="7">214</strain>
    </source>
</reference>
<accession>A0AAV5JAZ5</accession>
<dbReference type="AlphaFoldDB" id="A0AAV5JAZ5"/>
<dbReference type="Gene3D" id="2.40.330.10">
    <property type="entry name" value="DNA-binding pseudobarrel domain"/>
    <property type="match status" value="1"/>
</dbReference>
<comment type="subcellular location">
    <subcellularLocation>
        <location evidence="1">Nucleus</location>
    </subcellularLocation>
</comment>
<dbReference type="GO" id="GO:0003677">
    <property type="term" value="F:DNA binding"/>
    <property type="evidence" value="ECO:0007669"/>
    <property type="project" value="UniProtKB-KW"/>
</dbReference>
<dbReference type="SUPFAM" id="SSF101936">
    <property type="entry name" value="DNA-binding pseudobarrel domain"/>
    <property type="match status" value="1"/>
</dbReference>
<protein>
    <recommendedName>
        <fullName evidence="9">TF-B3 domain-containing protein</fullName>
    </recommendedName>
</protein>
<evidence type="ECO:0000256" key="3">
    <source>
        <dbReference type="ARBA" id="ARBA00023125"/>
    </source>
</evidence>
<sequence>MAEEKVEVSSQTLSESSLEKLTLPQDVLQHKMHLLPPELSKNGPARADLTLLKDGSEEILSVVTVSRQAGPRLVLLQKGWKTIVKELGLIKGDKVSIFLVDGRAWTYSIQVEKSPTAKRHADTSRLQVLADCAVKMMEETSNRPALRPSFDLNQPPMDTELLQVLADCAVQMMEESSNRPALRPSFDLNQPPMETEL</sequence>
<dbReference type="InterPro" id="IPR015300">
    <property type="entry name" value="DNA-bd_pseudobarrel_sf"/>
</dbReference>
<proteinExistence type="predicted"/>
<evidence type="ECO:0000256" key="6">
    <source>
        <dbReference type="SAM" id="MobiDB-lite"/>
    </source>
</evidence>
<evidence type="ECO:0000313" key="8">
    <source>
        <dbReference type="Proteomes" id="UP001054252"/>
    </source>
</evidence>
<feature type="region of interest" description="Disordered" evidence="6">
    <location>
        <begin position="175"/>
        <end position="197"/>
    </location>
</feature>
<name>A0AAV5JAZ5_9ROSI</name>
<evidence type="ECO:0000313" key="7">
    <source>
        <dbReference type="EMBL" id="GKV09891.1"/>
    </source>
</evidence>
<dbReference type="EMBL" id="BPVZ01000031">
    <property type="protein sequence ID" value="GKV09891.1"/>
    <property type="molecule type" value="Genomic_DNA"/>
</dbReference>
<keyword evidence="5" id="KW-0539">Nucleus</keyword>
<evidence type="ECO:0000256" key="4">
    <source>
        <dbReference type="ARBA" id="ARBA00023163"/>
    </source>
</evidence>
<dbReference type="Proteomes" id="UP001054252">
    <property type="component" value="Unassembled WGS sequence"/>
</dbReference>
<evidence type="ECO:0000256" key="2">
    <source>
        <dbReference type="ARBA" id="ARBA00023015"/>
    </source>
</evidence>
<keyword evidence="3" id="KW-0238">DNA-binding</keyword>
<evidence type="ECO:0000256" key="1">
    <source>
        <dbReference type="ARBA" id="ARBA00004123"/>
    </source>
</evidence>
<evidence type="ECO:0000256" key="5">
    <source>
        <dbReference type="ARBA" id="ARBA00023242"/>
    </source>
</evidence>
<organism evidence="7 8">
    <name type="scientific">Rubroshorea leprosula</name>
    <dbReference type="NCBI Taxonomy" id="152421"/>
    <lineage>
        <taxon>Eukaryota</taxon>
        <taxon>Viridiplantae</taxon>
        <taxon>Streptophyta</taxon>
        <taxon>Embryophyta</taxon>
        <taxon>Tracheophyta</taxon>
        <taxon>Spermatophyta</taxon>
        <taxon>Magnoliopsida</taxon>
        <taxon>eudicotyledons</taxon>
        <taxon>Gunneridae</taxon>
        <taxon>Pentapetalae</taxon>
        <taxon>rosids</taxon>
        <taxon>malvids</taxon>
        <taxon>Malvales</taxon>
        <taxon>Dipterocarpaceae</taxon>
        <taxon>Rubroshorea</taxon>
    </lineage>
</organism>
<evidence type="ECO:0008006" key="9">
    <source>
        <dbReference type="Google" id="ProtNLM"/>
    </source>
</evidence>
<gene>
    <name evidence="7" type="ORF">SLEP1_g21324</name>
</gene>
<keyword evidence="8" id="KW-1185">Reference proteome</keyword>
<comment type="caution">
    <text evidence="7">The sequence shown here is derived from an EMBL/GenBank/DDBJ whole genome shotgun (WGS) entry which is preliminary data.</text>
</comment>